<keyword evidence="5" id="KW-0862">Zinc</keyword>
<proteinExistence type="predicted"/>
<gene>
    <name evidence="8" type="ORF">PV07_10668</name>
</gene>
<dbReference type="EMBL" id="KN847045">
    <property type="protein sequence ID" value="KIW24992.1"/>
    <property type="molecule type" value="Genomic_DNA"/>
</dbReference>
<evidence type="ECO:0000256" key="5">
    <source>
        <dbReference type="ARBA" id="ARBA00022833"/>
    </source>
</evidence>
<evidence type="ECO:0000256" key="2">
    <source>
        <dbReference type="ARBA" id="ARBA00022723"/>
    </source>
</evidence>
<keyword evidence="2" id="KW-0479">Metal-binding</keyword>
<evidence type="ECO:0008006" key="10">
    <source>
        <dbReference type="Google" id="ProtNLM"/>
    </source>
</evidence>
<keyword evidence="6" id="KW-0539">Nucleus</keyword>
<dbReference type="PANTHER" id="PTHR40626:SF18">
    <property type="entry name" value="NICOTINATE CATABOLISM CLUSTER-SPECIFIC TRANSCRIPTION FACTOR"/>
    <property type="match status" value="1"/>
</dbReference>
<dbReference type="RefSeq" id="XP_016245208.1">
    <property type="nucleotide sequence ID" value="XM_016398017.1"/>
</dbReference>
<feature type="compositionally biased region" description="Basic and acidic residues" evidence="7">
    <location>
        <begin position="267"/>
        <end position="276"/>
    </location>
</feature>
<comment type="subcellular location">
    <subcellularLocation>
        <location evidence="1">Nucleus</location>
    </subcellularLocation>
</comment>
<dbReference type="OrthoDB" id="1405595at2759"/>
<keyword evidence="4" id="KW-0863">Zinc-finger</keyword>
<evidence type="ECO:0000256" key="6">
    <source>
        <dbReference type="ARBA" id="ARBA00023242"/>
    </source>
</evidence>
<dbReference type="AlphaFoldDB" id="A0A0D2AJE6"/>
<evidence type="ECO:0000256" key="4">
    <source>
        <dbReference type="ARBA" id="ARBA00022771"/>
    </source>
</evidence>
<organism evidence="8 9">
    <name type="scientific">Cladophialophora immunda</name>
    <dbReference type="NCBI Taxonomy" id="569365"/>
    <lineage>
        <taxon>Eukaryota</taxon>
        <taxon>Fungi</taxon>
        <taxon>Dikarya</taxon>
        <taxon>Ascomycota</taxon>
        <taxon>Pezizomycotina</taxon>
        <taxon>Eurotiomycetes</taxon>
        <taxon>Chaetothyriomycetidae</taxon>
        <taxon>Chaetothyriales</taxon>
        <taxon>Herpotrichiellaceae</taxon>
        <taxon>Cladophialophora</taxon>
    </lineage>
</organism>
<keyword evidence="3" id="KW-0677">Repeat</keyword>
<dbReference type="PANTHER" id="PTHR40626">
    <property type="entry name" value="MIP31509P"/>
    <property type="match status" value="1"/>
</dbReference>
<dbReference type="GO" id="GO:0000785">
    <property type="term" value="C:chromatin"/>
    <property type="evidence" value="ECO:0007669"/>
    <property type="project" value="TreeGrafter"/>
</dbReference>
<evidence type="ECO:0000256" key="7">
    <source>
        <dbReference type="SAM" id="MobiDB-lite"/>
    </source>
</evidence>
<feature type="region of interest" description="Disordered" evidence="7">
    <location>
        <begin position="250"/>
        <end position="276"/>
    </location>
</feature>
<sequence length="360" mass="40366">MSSFELRTTLPCNQTAWEATSAEEWWKYARKDPQVPYLSVLKAYMTPDSDTQLPQLNALSRLLVLHGLMSVQWDLKRRDQTALGVVSLSQSADETRWQDRLAQSFDAWKADFDSYCMNMSLSLSDSPERKAEFTRFSTATIAIYHAAHITLNVEILDLQIYAGANHILGLPVTRTDYERSRRVVKDWAKPAGSTPAAMAAWHAANLLREGIMNLDNWDASDTFHYPWCLYLSTLTCWAFHYANTVDISPLGPSSSADNPTGCGTGRNEPRVHPRPDDDMVDYGNVWHAKAEMNALVSSMTSAGPQNIWRALGKYPTSGLTAVVAKHLSNIRWAVVHEAMKVLRGLIQGRGTINEYEAILK</sequence>
<reference evidence="8 9" key="1">
    <citation type="submission" date="2015-01" db="EMBL/GenBank/DDBJ databases">
        <title>The Genome Sequence of Cladophialophora immunda CBS83496.</title>
        <authorList>
            <consortium name="The Broad Institute Genomics Platform"/>
            <person name="Cuomo C."/>
            <person name="de Hoog S."/>
            <person name="Gorbushina A."/>
            <person name="Stielow B."/>
            <person name="Teixiera M."/>
            <person name="Abouelleil A."/>
            <person name="Chapman S.B."/>
            <person name="Priest M."/>
            <person name="Young S.K."/>
            <person name="Wortman J."/>
            <person name="Nusbaum C."/>
            <person name="Birren B."/>
        </authorList>
    </citation>
    <scope>NUCLEOTIDE SEQUENCE [LARGE SCALE GENOMIC DNA]</scope>
    <source>
        <strain evidence="8 9">CBS 83496</strain>
    </source>
</reference>
<evidence type="ECO:0000256" key="3">
    <source>
        <dbReference type="ARBA" id="ARBA00022737"/>
    </source>
</evidence>
<dbReference type="HOGENOM" id="CLU_045270_0_0_1"/>
<dbReference type="InterPro" id="IPR051059">
    <property type="entry name" value="VerF-like"/>
</dbReference>
<dbReference type="Proteomes" id="UP000054466">
    <property type="component" value="Unassembled WGS sequence"/>
</dbReference>
<evidence type="ECO:0000313" key="8">
    <source>
        <dbReference type="EMBL" id="KIW24992.1"/>
    </source>
</evidence>
<dbReference type="GO" id="GO:0000978">
    <property type="term" value="F:RNA polymerase II cis-regulatory region sequence-specific DNA binding"/>
    <property type="evidence" value="ECO:0007669"/>
    <property type="project" value="InterPro"/>
</dbReference>
<dbReference type="GeneID" id="27349862"/>
<dbReference type="STRING" id="569365.A0A0D2AJE6"/>
<dbReference type="VEuPathDB" id="FungiDB:PV07_10668"/>
<dbReference type="GO" id="GO:0005634">
    <property type="term" value="C:nucleus"/>
    <property type="evidence" value="ECO:0007669"/>
    <property type="project" value="UniProtKB-SubCell"/>
</dbReference>
<keyword evidence="9" id="KW-1185">Reference proteome</keyword>
<dbReference type="GO" id="GO:0006351">
    <property type="term" value="P:DNA-templated transcription"/>
    <property type="evidence" value="ECO:0007669"/>
    <property type="project" value="InterPro"/>
</dbReference>
<dbReference type="GO" id="GO:0008270">
    <property type="term" value="F:zinc ion binding"/>
    <property type="evidence" value="ECO:0007669"/>
    <property type="project" value="UniProtKB-KW"/>
</dbReference>
<accession>A0A0D2AJE6</accession>
<dbReference type="GO" id="GO:0000981">
    <property type="term" value="F:DNA-binding transcription factor activity, RNA polymerase II-specific"/>
    <property type="evidence" value="ECO:0007669"/>
    <property type="project" value="InterPro"/>
</dbReference>
<protein>
    <recommendedName>
        <fullName evidence="10">Transcription factor domain-containing protein</fullName>
    </recommendedName>
</protein>
<name>A0A0D2AJE6_9EURO</name>
<evidence type="ECO:0000313" key="9">
    <source>
        <dbReference type="Proteomes" id="UP000054466"/>
    </source>
</evidence>
<evidence type="ECO:0000256" key="1">
    <source>
        <dbReference type="ARBA" id="ARBA00004123"/>
    </source>
</evidence>